<feature type="chain" id="PRO_5024381791" evidence="2">
    <location>
        <begin position="22"/>
        <end position="199"/>
    </location>
</feature>
<dbReference type="Proteomes" id="UP000306628">
    <property type="component" value="Unassembled WGS sequence"/>
</dbReference>
<name>A0A5S4FE43_9ACTN</name>
<feature type="region of interest" description="Disordered" evidence="1">
    <location>
        <begin position="155"/>
        <end position="199"/>
    </location>
</feature>
<dbReference type="EMBL" id="VCKX01000370">
    <property type="protein sequence ID" value="TMR16680.1"/>
    <property type="molecule type" value="Genomic_DNA"/>
</dbReference>
<protein>
    <submittedName>
        <fullName evidence="3">Uncharacterized protein</fullName>
    </submittedName>
</protein>
<gene>
    <name evidence="3" type="ORF">ETD85_54985</name>
</gene>
<dbReference type="AlphaFoldDB" id="A0A5S4FE43"/>
<dbReference type="OrthoDB" id="7949713at2"/>
<feature type="signal peptide" evidence="2">
    <location>
        <begin position="1"/>
        <end position="21"/>
    </location>
</feature>
<dbReference type="RefSeq" id="WP_138697817.1">
    <property type="nucleotide sequence ID" value="NZ_JBHSAZ010000096.1"/>
</dbReference>
<keyword evidence="4" id="KW-1185">Reference proteome</keyword>
<organism evidence="3 4">
    <name type="scientific">Nonomuraea zeae</name>
    <dbReference type="NCBI Taxonomy" id="1642303"/>
    <lineage>
        <taxon>Bacteria</taxon>
        <taxon>Bacillati</taxon>
        <taxon>Actinomycetota</taxon>
        <taxon>Actinomycetes</taxon>
        <taxon>Streptosporangiales</taxon>
        <taxon>Streptosporangiaceae</taxon>
        <taxon>Nonomuraea</taxon>
    </lineage>
</organism>
<sequence length="199" mass="20556">MNKRLLPAAVILVLVLSLALAACGGAPAPDDGVVSAATGPASASATASASPSATMDADEAALKFAQCMREHGVDMADPKGGRLQLMIPEGTDKKKAEQADKACRPIMESAVRDRATPSQEDFDRMLKFAQCMREHGIDMADPKPGEGLRVQLKGSKDKLDAAHKACEKYGPGFGKPRQTPGGGQTGGWQPGGGQSGGGR</sequence>
<evidence type="ECO:0000313" key="3">
    <source>
        <dbReference type="EMBL" id="TMR16680.1"/>
    </source>
</evidence>
<feature type="compositionally biased region" description="Gly residues" evidence="1">
    <location>
        <begin position="180"/>
        <end position="199"/>
    </location>
</feature>
<accession>A0A5S4FE43</accession>
<proteinExistence type="predicted"/>
<dbReference type="PROSITE" id="PS51257">
    <property type="entry name" value="PROKAR_LIPOPROTEIN"/>
    <property type="match status" value="1"/>
</dbReference>
<evidence type="ECO:0000313" key="4">
    <source>
        <dbReference type="Proteomes" id="UP000306628"/>
    </source>
</evidence>
<comment type="caution">
    <text evidence="3">The sequence shown here is derived from an EMBL/GenBank/DDBJ whole genome shotgun (WGS) entry which is preliminary data.</text>
</comment>
<evidence type="ECO:0000256" key="2">
    <source>
        <dbReference type="SAM" id="SignalP"/>
    </source>
</evidence>
<evidence type="ECO:0000256" key="1">
    <source>
        <dbReference type="SAM" id="MobiDB-lite"/>
    </source>
</evidence>
<keyword evidence="2" id="KW-0732">Signal</keyword>
<reference evidence="3 4" key="1">
    <citation type="submission" date="2019-05" db="EMBL/GenBank/DDBJ databases">
        <title>Draft genome sequence of Nonomuraea zeae DSM 100528.</title>
        <authorList>
            <person name="Saricaoglu S."/>
            <person name="Isik K."/>
        </authorList>
    </citation>
    <scope>NUCLEOTIDE SEQUENCE [LARGE SCALE GENOMIC DNA]</scope>
    <source>
        <strain evidence="3 4">DSM 100528</strain>
    </source>
</reference>
<feature type="compositionally biased region" description="Basic and acidic residues" evidence="1">
    <location>
        <begin position="155"/>
        <end position="167"/>
    </location>
</feature>